<organism evidence="1 2">
    <name type="scientific">Camellia lanceoleosa</name>
    <dbReference type="NCBI Taxonomy" id="1840588"/>
    <lineage>
        <taxon>Eukaryota</taxon>
        <taxon>Viridiplantae</taxon>
        <taxon>Streptophyta</taxon>
        <taxon>Embryophyta</taxon>
        <taxon>Tracheophyta</taxon>
        <taxon>Spermatophyta</taxon>
        <taxon>Magnoliopsida</taxon>
        <taxon>eudicotyledons</taxon>
        <taxon>Gunneridae</taxon>
        <taxon>Pentapetalae</taxon>
        <taxon>asterids</taxon>
        <taxon>Ericales</taxon>
        <taxon>Theaceae</taxon>
        <taxon>Camellia</taxon>
    </lineage>
</organism>
<evidence type="ECO:0000313" key="2">
    <source>
        <dbReference type="Proteomes" id="UP001060215"/>
    </source>
</evidence>
<accession>A0ACC0GN39</accession>
<gene>
    <name evidence="1" type="ORF">LOK49_LG08G00695</name>
</gene>
<comment type="caution">
    <text evidence="1">The sequence shown here is derived from an EMBL/GenBank/DDBJ whole genome shotgun (WGS) entry which is preliminary data.</text>
</comment>
<sequence length="798" mass="90037">MEQEEYTKEEINWSNVEFIDNQDILDLRRMIMYVCMQKPGGIIALLDEACKPKLAQTDFTINRYAGDVTYQADQFLDKNKDYVVAEHQALLDASKCTFVANLFPLLPQERQNSPNSHPLQQLQSLMETLSTTEAHYIRCVKPNTVLKPGIFENINVLNQLRCGGVLEAIRMSCVGYPTKRTFDEFLDRFGMLTTDVLDGSNEKSACIAICDRMGLKGYQSTDGQLDARRTEVVANAALRHIQSFLLQFGTAQLVRKLYEYMRKEAASIQVQKHVRAHTARKSYTNLQAPTIAIQTGLQAMATRNEYRHRRRNKATTIIQYKYITKWQGWVSCVRHKADSPKNLMLSLVDFTGVGTQNAKTGFQETGSPLERRLPRSSGPLNIKYGGGTTPFPTNSISLCSGGLNTTFFVTQSMVAQYLVNQSMPKITSKCRKFKGNKSTYRDSMKAMQQDAVHQAEFAKQQAVVIAQQAGTIARLEQQTGASASQQGRKHYPEKLTTVLLPPGKGLVFRIVLWAHRTTPRRSTRETPFALCFGTQAILPWEIGVPTLKLQVFDQGLVWSSLSRPSGRPKIPFHNPRSVGSLSQRTIRIDRPPPTRSALYQPCLNPQFSNLGTRSKYSASLAFFQSSNTLEAFESAISFAAFISANSASSLETAFLANLSASSLAIMYFIKSYVYVCEICISSVIIFVNMESVIKCLNQSNAPPRKVFNFFFFFWNLYKNGEFLGDFCWHEIIYIRYKLNGLVCEIATHALIPLVTPQTFDRPLCWSIGHLFWPSPFHLLYPHGKHANMATLTRIQDAK</sequence>
<dbReference type="Proteomes" id="UP001060215">
    <property type="component" value="Chromosome 9"/>
</dbReference>
<proteinExistence type="predicted"/>
<protein>
    <submittedName>
        <fullName evidence="1">Myosin-12</fullName>
    </submittedName>
</protein>
<name>A0ACC0GN39_9ERIC</name>
<evidence type="ECO:0000313" key="1">
    <source>
        <dbReference type="EMBL" id="KAI8002515.1"/>
    </source>
</evidence>
<feature type="non-terminal residue" evidence="1">
    <location>
        <position position="798"/>
    </location>
</feature>
<dbReference type="EMBL" id="CM045766">
    <property type="protein sequence ID" value="KAI8002515.1"/>
    <property type="molecule type" value="Genomic_DNA"/>
</dbReference>
<keyword evidence="2" id="KW-1185">Reference proteome</keyword>
<reference evidence="1 2" key="1">
    <citation type="journal article" date="2022" name="Plant J.">
        <title>Chromosome-level genome of Camellia lanceoleosa provides a valuable resource for understanding genome evolution and self-incompatibility.</title>
        <authorList>
            <person name="Gong W."/>
            <person name="Xiao S."/>
            <person name="Wang L."/>
            <person name="Liao Z."/>
            <person name="Chang Y."/>
            <person name="Mo W."/>
            <person name="Hu G."/>
            <person name="Li W."/>
            <person name="Zhao G."/>
            <person name="Zhu H."/>
            <person name="Hu X."/>
            <person name="Ji K."/>
            <person name="Xiang X."/>
            <person name="Song Q."/>
            <person name="Yuan D."/>
            <person name="Jin S."/>
            <person name="Zhang L."/>
        </authorList>
    </citation>
    <scope>NUCLEOTIDE SEQUENCE [LARGE SCALE GENOMIC DNA]</scope>
    <source>
        <strain evidence="1">SQ_2022a</strain>
    </source>
</reference>